<keyword evidence="2" id="KW-0813">Transport</keyword>
<dbReference type="PROSITE" id="PS50850">
    <property type="entry name" value="MFS"/>
    <property type="match status" value="1"/>
</dbReference>
<feature type="transmembrane region" description="Helical" evidence="6">
    <location>
        <begin position="242"/>
        <end position="264"/>
    </location>
</feature>
<feature type="transmembrane region" description="Helical" evidence="6">
    <location>
        <begin position="515"/>
        <end position="534"/>
    </location>
</feature>
<evidence type="ECO:0000256" key="5">
    <source>
        <dbReference type="ARBA" id="ARBA00023136"/>
    </source>
</evidence>
<dbReference type="InterPro" id="IPR036259">
    <property type="entry name" value="MFS_trans_sf"/>
</dbReference>
<evidence type="ECO:0000256" key="4">
    <source>
        <dbReference type="ARBA" id="ARBA00022989"/>
    </source>
</evidence>
<dbReference type="EMBL" id="CAWUHC010000135">
    <property type="protein sequence ID" value="CAK7234985.1"/>
    <property type="molecule type" value="Genomic_DNA"/>
</dbReference>
<dbReference type="SUPFAM" id="SSF103473">
    <property type="entry name" value="MFS general substrate transporter"/>
    <property type="match status" value="1"/>
</dbReference>
<evidence type="ECO:0000256" key="3">
    <source>
        <dbReference type="ARBA" id="ARBA00022692"/>
    </source>
</evidence>
<feature type="transmembrane region" description="Helical" evidence="6">
    <location>
        <begin position="350"/>
        <end position="371"/>
    </location>
</feature>
<feature type="transmembrane region" description="Helical" evidence="6">
    <location>
        <begin position="451"/>
        <end position="472"/>
    </location>
</feature>
<feature type="transmembrane region" description="Helical" evidence="6">
    <location>
        <begin position="108"/>
        <end position="129"/>
    </location>
</feature>
<feature type="domain" description="Major facilitator superfamily (MFS) profile" evidence="7">
    <location>
        <begin position="63"/>
        <end position="537"/>
    </location>
</feature>
<dbReference type="Gene3D" id="1.20.1250.20">
    <property type="entry name" value="MFS general substrate transporter like domains"/>
    <property type="match status" value="1"/>
</dbReference>
<evidence type="ECO:0000256" key="6">
    <source>
        <dbReference type="SAM" id="Phobius"/>
    </source>
</evidence>
<feature type="transmembrane region" description="Helical" evidence="6">
    <location>
        <begin position="198"/>
        <end position="222"/>
    </location>
</feature>
<feature type="transmembrane region" description="Helical" evidence="6">
    <location>
        <begin position="76"/>
        <end position="96"/>
    </location>
</feature>
<organism evidence="8 9">
    <name type="scientific">Sporothrix bragantina</name>
    <dbReference type="NCBI Taxonomy" id="671064"/>
    <lineage>
        <taxon>Eukaryota</taxon>
        <taxon>Fungi</taxon>
        <taxon>Dikarya</taxon>
        <taxon>Ascomycota</taxon>
        <taxon>Pezizomycotina</taxon>
        <taxon>Sordariomycetes</taxon>
        <taxon>Sordariomycetidae</taxon>
        <taxon>Ophiostomatales</taxon>
        <taxon>Ophiostomataceae</taxon>
        <taxon>Sporothrix</taxon>
    </lineage>
</organism>
<feature type="transmembrane region" description="Helical" evidence="6">
    <location>
        <begin position="484"/>
        <end position="503"/>
    </location>
</feature>
<keyword evidence="5 6" id="KW-0472">Membrane</keyword>
<evidence type="ECO:0000256" key="1">
    <source>
        <dbReference type="ARBA" id="ARBA00004141"/>
    </source>
</evidence>
<sequence>MDITTPADNGVSTEEKNISKIEKTPVDEGVGEMIEPDLKAAPIQIEHQTGVDACYAEKAHLVSQAMTEIGMNWWQYEVWILCGFGWIVDNIAGYGLTVTYSPVGNEFLITNVTLTGISYSIGAVVGAFFWGPMADIIGRYWAFNMTLFLVGIFLIAAGGSNDIYTYGGMFAMVGFASGGNVPVASVVYLEFVPTSGHYLLTMLSAFWALGALADALIGWAFISKYSCDLTVSDVCLKADNMGWRYTLFTLGAIVLMLAAVRFFVFDFPESPYYLLAQGRDEEAVKVVNIIAKRSKRPSNLQAEDLNEVNRRYGRNEYSATVKRSVKEIFLLQFKSLHWSNLKPLFGTGKLALQSAIIMWIWASIGVAYPLYSYFLPVYLQARFSAIDATYTLASTYQQYCYIAACTVPGPVLAGILVETRLGRRYTMAIGTVVSGVFLCISVVAARTNEAVVAWNCVSTLVINFMFAIQYAYTPESYPSTIRATVNGLCATIGYACGIAAPVISSQSGTTTGVPIWISAGLFLFTGLVMFALPYDVHKEGF</sequence>
<evidence type="ECO:0000256" key="2">
    <source>
        <dbReference type="ARBA" id="ARBA00022448"/>
    </source>
</evidence>
<evidence type="ECO:0000259" key="7">
    <source>
        <dbReference type="PROSITE" id="PS50850"/>
    </source>
</evidence>
<dbReference type="Proteomes" id="UP001642406">
    <property type="component" value="Unassembled WGS sequence"/>
</dbReference>
<comment type="subcellular location">
    <subcellularLocation>
        <location evidence="1">Membrane</location>
        <topology evidence="1">Multi-pass membrane protein</topology>
    </subcellularLocation>
</comment>
<keyword evidence="9" id="KW-1185">Reference proteome</keyword>
<keyword evidence="3 6" id="KW-0812">Transmembrane</keyword>
<reference evidence="8 9" key="1">
    <citation type="submission" date="2024-01" db="EMBL/GenBank/DDBJ databases">
        <authorList>
            <person name="Allen C."/>
            <person name="Tagirdzhanova G."/>
        </authorList>
    </citation>
    <scope>NUCLEOTIDE SEQUENCE [LARGE SCALE GENOMIC DNA]</scope>
</reference>
<protein>
    <recommendedName>
        <fullName evidence="7">Major facilitator superfamily (MFS) profile domain-containing protein</fullName>
    </recommendedName>
</protein>
<name>A0ABP0CS88_9PEZI</name>
<evidence type="ECO:0000313" key="9">
    <source>
        <dbReference type="Proteomes" id="UP001642406"/>
    </source>
</evidence>
<dbReference type="PANTHER" id="PTHR23511">
    <property type="entry name" value="SYNAPTIC VESICLE GLYCOPROTEIN 2"/>
    <property type="match status" value="1"/>
</dbReference>
<dbReference type="InterPro" id="IPR005828">
    <property type="entry name" value="MFS_sugar_transport-like"/>
</dbReference>
<comment type="caution">
    <text evidence="8">The sequence shown here is derived from an EMBL/GenBank/DDBJ whole genome shotgun (WGS) entry which is preliminary data.</text>
</comment>
<dbReference type="CDD" id="cd17316">
    <property type="entry name" value="MFS_SV2_like"/>
    <property type="match status" value="1"/>
</dbReference>
<feature type="transmembrane region" description="Helical" evidence="6">
    <location>
        <begin position="424"/>
        <end position="445"/>
    </location>
</feature>
<gene>
    <name evidence="8" type="ORF">SBRCBS47491_009136</name>
</gene>
<dbReference type="Pfam" id="PF00083">
    <property type="entry name" value="Sugar_tr"/>
    <property type="match status" value="1"/>
</dbReference>
<keyword evidence="4 6" id="KW-1133">Transmembrane helix</keyword>
<accession>A0ABP0CS88</accession>
<dbReference type="InterPro" id="IPR020846">
    <property type="entry name" value="MFS_dom"/>
</dbReference>
<evidence type="ECO:0000313" key="8">
    <source>
        <dbReference type="EMBL" id="CAK7234985.1"/>
    </source>
</evidence>
<feature type="transmembrane region" description="Helical" evidence="6">
    <location>
        <begin position="141"/>
        <end position="160"/>
    </location>
</feature>
<dbReference type="PANTHER" id="PTHR23511:SF5">
    <property type="entry name" value="MAJOR FACILITATOR-TYPE TRANSPORTER HXNZ-RELATED"/>
    <property type="match status" value="1"/>
</dbReference>
<proteinExistence type="predicted"/>
<feature type="transmembrane region" description="Helical" evidence="6">
    <location>
        <begin position="396"/>
        <end position="417"/>
    </location>
</feature>